<gene>
    <name evidence="1" type="ORF">NDU88_004828</name>
</gene>
<dbReference type="EMBL" id="JANPWB010000011">
    <property type="protein sequence ID" value="KAJ1126421.1"/>
    <property type="molecule type" value="Genomic_DNA"/>
</dbReference>
<proteinExistence type="predicted"/>
<keyword evidence="2" id="KW-1185">Reference proteome</keyword>
<reference evidence="1" key="1">
    <citation type="journal article" date="2022" name="bioRxiv">
        <title>Sequencing and chromosome-scale assembly of the giantPleurodeles waltlgenome.</title>
        <authorList>
            <person name="Brown T."/>
            <person name="Elewa A."/>
            <person name="Iarovenko S."/>
            <person name="Subramanian E."/>
            <person name="Araus A.J."/>
            <person name="Petzold A."/>
            <person name="Susuki M."/>
            <person name="Suzuki K.-i.T."/>
            <person name="Hayashi T."/>
            <person name="Toyoda A."/>
            <person name="Oliveira C."/>
            <person name="Osipova E."/>
            <person name="Leigh N.D."/>
            <person name="Simon A."/>
            <person name="Yun M.H."/>
        </authorList>
    </citation>
    <scope>NUCLEOTIDE SEQUENCE</scope>
    <source>
        <strain evidence="1">20211129_DDA</strain>
        <tissue evidence="1">Liver</tissue>
    </source>
</reference>
<dbReference type="Proteomes" id="UP001066276">
    <property type="component" value="Chromosome 7"/>
</dbReference>
<evidence type="ECO:0000313" key="1">
    <source>
        <dbReference type="EMBL" id="KAJ1126421.1"/>
    </source>
</evidence>
<name>A0AAV7PDY8_PLEWA</name>
<protein>
    <submittedName>
        <fullName evidence="1">Uncharacterized protein</fullName>
    </submittedName>
</protein>
<comment type="caution">
    <text evidence="1">The sequence shown here is derived from an EMBL/GenBank/DDBJ whole genome shotgun (WGS) entry which is preliminary data.</text>
</comment>
<organism evidence="1 2">
    <name type="scientific">Pleurodeles waltl</name>
    <name type="common">Iberian ribbed newt</name>
    <dbReference type="NCBI Taxonomy" id="8319"/>
    <lineage>
        <taxon>Eukaryota</taxon>
        <taxon>Metazoa</taxon>
        <taxon>Chordata</taxon>
        <taxon>Craniata</taxon>
        <taxon>Vertebrata</taxon>
        <taxon>Euteleostomi</taxon>
        <taxon>Amphibia</taxon>
        <taxon>Batrachia</taxon>
        <taxon>Caudata</taxon>
        <taxon>Salamandroidea</taxon>
        <taxon>Salamandridae</taxon>
        <taxon>Pleurodelinae</taxon>
        <taxon>Pleurodeles</taxon>
    </lineage>
</organism>
<sequence>MNIYACGQQCICHAKMLTKHGQRDTLHVLAYTAWYPSNRDAVDVTSVTTRGVRRNVALYCAQGSARGPKQRMLLCCTRLQLCARDSAHDPKQRPTVE</sequence>
<evidence type="ECO:0000313" key="2">
    <source>
        <dbReference type="Proteomes" id="UP001066276"/>
    </source>
</evidence>
<accession>A0AAV7PDY8</accession>
<dbReference type="AlphaFoldDB" id="A0AAV7PDY8"/>